<dbReference type="GO" id="GO:0022625">
    <property type="term" value="C:cytosolic large ribosomal subunit"/>
    <property type="evidence" value="ECO:0007669"/>
    <property type="project" value="TreeGrafter"/>
</dbReference>
<dbReference type="InterPro" id="IPR030878">
    <property type="entry name" value="Ribosomal_uL15"/>
</dbReference>
<dbReference type="InterPro" id="IPR005749">
    <property type="entry name" value="Ribosomal_uL15_bac-type"/>
</dbReference>
<sequence length="146" mass="15794">MKLLSLKPSKGATQSKKRPGRGNGSGLGRTAGRGEKGYHARSGSKNRSWFEGGQMPIHRRLPKRGFSNSLFRKTYQVVNIQAINELGLETVDAQILQEKGLVRSALQPIKILGDGNIESSVKVTASCFSKSAKEKIEQAGGSVEVQ</sequence>
<comment type="similarity">
    <text evidence="1">Belongs to the universal ribosomal protein uL15 family.</text>
</comment>
<evidence type="ECO:0000259" key="5">
    <source>
        <dbReference type="Pfam" id="PF00828"/>
    </source>
</evidence>
<keyword evidence="2" id="KW-0689">Ribosomal protein</keyword>
<dbReference type="InterPro" id="IPR021131">
    <property type="entry name" value="Ribosomal_uL15/eL18"/>
</dbReference>
<evidence type="ECO:0000256" key="1">
    <source>
        <dbReference type="ARBA" id="ARBA00007320"/>
    </source>
</evidence>
<dbReference type="GO" id="GO:0003735">
    <property type="term" value="F:structural constituent of ribosome"/>
    <property type="evidence" value="ECO:0007669"/>
    <property type="project" value="InterPro"/>
</dbReference>
<dbReference type="SUPFAM" id="SSF52080">
    <property type="entry name" value="Ribosomal proteins L15p and L18e"/>
    <property type="match status" value="1"/>
</dbReference>
<evidence type="ECO:0000256" key="3">
    <source>
        <dbReference type="ARBA" id="ARBA00023274"/>
    </source>
</evidence>
<accession>A0A381ZLR4</accession>
<dbReference type="PROSITE" id="PS00475">
    <property type="entry name" value="RIBOSOMAL_L15"/>
    <property type="match status" value="1"/>
</dbReference>
<evidence type="ECO:0000313" key="6">
    <source>
        <dbReference type="EMBL" id="SVA90129.1"/>
    </source>
</evidence>
<feature type="region of interest" description="Disordered" evidence="4">
    <location>
        <begin position="1"/>
        <end position="63"/>
    </location>
</feature>
<dbReference type="NCBIfam" id="TIGR01071">
    <property type="entry name" value="rplO_bact"/>
    <property type="match status" value="1"/>
</dbReference>
<reference evidence="6" key="1">
    <citation type="submission" date="2018-05" db="EMBL/GenBank/DDBJ databases">
        <authorList>
            <person name="Lanie J.A."/>
            <person name="Ng W.-L."/>
            <person name="Kazmierczak K.M."/>
            <person name="Andrzejewski T.M."/>
            <person name="Davidsen T.M."/>
            <person name="Wayne K.J."/>
            <person name="Tettelin H."/>
            <person name="Glass J.I."/>
            <person name="Rusch D."/>
            <person name="Podicherti R."/>
            <person name="Tsui H.-C.T."/>
            <person name="Winkler M.E."/>
        </authorList>
    </citation>
    <scope>NUCLEOTIDE SEQUENCE</scope>
</reference>
<name>A0A381ZLR4_9ZZZZ</name>
<dbReference type="EMBL" id="UINC01021796">
    <property type="protein sequence ID" value="SVA90129.1"/>
    <property type="molecule type" value="Genomic_DNA"/>
</dbReference>
<dbReference type="Gene3D" id="3.100.10.10">
    <property type="match status" value="1"/>
</dbReference>
<feature type="domain" description="Large ribosomal subunit protein uL15/eL18" evidence="5">
    <location>
        <begin position="79"/>
        <end position="144"/>
    </location>
</feature>
<dbReference type="InterPro" id="IPR036227">
    <property type="entry name" value="Ribosomal_uL15/eL18_sf"/>
</dbReference>
<dbReference type="HAMAP" id="MF_01341">
    <property type="entry name" value="Ribosomal_uL15"/>
    <property type="match status" value="1"/>
</dbReference>
<dbReference type="PANTHER" id="PTHR12934:SF11">
    <property type="entry name" value="LARGE RIBOSOMAL SUBUNIT PROTEIN UL15M"/>
    <property type="match status" value="1"/>
</dbReference>
<keyword evidence="3" id="KW-0687">Ribonucleoprotein</keyword>
<dbReference type="GO" id="GO:0006412">
    <property type="term" value="P:translation"/>
    <property type="evidence" value="ECO:0007669"/>
    <property type="project" value="InterPro"/>
</dbReference>
<proteinExistence type="inferred from homology"/>
<protein>
    <recommendedName>
        <fullName evidence="5">Large ribosomal subunit protein uL15/eL18 domain-containing protein</fullName>
    </recommendedName>
</protein>
<dbReference type="PANTHER" id="PTHR12934">
    <property type="entry name" value="50S RIBOSOMAL PROTEIN L15"/>
    <property type="match status" value="1"/>
</dbReference>
<dbReference type="Pfam" id="PF00828">
    <property type="entry name" value="Ribosomal_L27A"/>
    <property type="match status" value="1"/>
</dbReference>
<feature type="compositionally biased region" description="Gly residues" evidence="4">
    <location>
        <begin position="21"/>
        <end position="31"/>
    </location>
</feature>
<evidence type="ECO:0000256" key="2">
    <source>
        <dbReference type="ARBA" id="ARBA00022980"/>
    </source>
</evidence>
<dbReference type="InterPro" id="IPR001196">
    <property type="entry name" value="Ribosomal_uL15_CS"/>
</dbReference>
<dbReference type="AlphaFoldDB" id="A0A381ZLR4"/>
<evidence type="ECO:0000256" key="4">
    <source>
        <dbReference type="SAM" id="MobiDB-lite"/>
    </source>
</evidence>
<organism evidence="6">
    <name type="scientific">marine metagenome</name>
    <dbReference type="NCBI Taxonomy" id="408172"/>
    <lineage>
        <taxon>unclassified sequences</taxon>
        <taxon>metagenomes</taxon>
        <taxon>ecological metagenomes</taxon>
    </lineage>
</organism>
<gene>
    <name evidence="6" type="ORF">METZ01_LOCUS142983</name>
</gene>